<dbReference type="OrthoDB" id="4376109at2"/>
<evidence type="ECO:0000313" key="2">
    <source>
        <dbReference type="EMBL" id="ACJ75143.1"/>
    </source>
</evidence>
<reference evidence="2 3" key="1">
    <citation type="journal article" date="2009" name="J. Bacteriol.">
        <title>The genome of Thermosipho africanus TCF52B: lateral genetic connections to the Firmicutes and Archaea.</title>
        <authorList>
            <person name="Nesboe C.L."/>
            <person name="Bapteste E."/>
            <person name="Curtis B."/>
            <person name="Dahle H."/>
            <person name="Lopez P."/>
            <person name="Macleod D."/>
            <person name="Dlutek M."/>
            <person name="Bowman S."/>
            <person name="Zhaxybayeva O."/>
            <person name="Birkeland N.-K."/>
            <person name="Doolittle W.F."/>
        </authorList>
    </citation>
    <scope>NUCLEOTIDE SEQUENCE [LARGE SCALE GENOMIC DNA]</scope>
    <source>
        <strain evidence="2 3">TCF52B</strain>
    </source>
</reference>
<dbReference type="AlphaFoldDB" id="B7IGC9"/>
<dbReference type="Pfam" id="PF00565">
    <property type="entry name" value="SNase"/>
    <property type="match status" value="1"/>
</dbReference>
<dbReference type="eggNOG" id="COG1525">
    <property type="taxonomic scope" value="Bacteria"/>
</dbReference>
<dbReference type="Proteomes" id="UP000002453">
    <property type="component" value="Chromosome"/>
</dbReference>
<dbReference type="InterPro" id="IPR035437">
    <property type="entry name" value="SNase_OB-fold_sf"/>
</dbReference>
<protein>
    <submittedName>
        <fullName evidence="2">Thermonuclease, putative</fullName>
    </submittedName>
</protein>
<keyword evidence="3" id="KW-1185">Reference proteome</keyword>
<evidence type="ECO:0000259" key="1">
    <source>
        <dbReference type="PROSITE" id="PS50830"/>
    </source>
</evidence>
<dbReference type="SMART" id="SM00318">
    <property type="entry name" value="SNc"/>
    <property type="match status" value="1"/>
</dbReference>
<dbReference type="PROSITE" id="PS50830">
    <property type="entry name" value="TNASE_3"/>
    <property type="match status" value="1"/>
</dbReference>
<dbReference type="EMBL" id="CP001185">
    <property type="protein sequence ID" value="ACJ75143.1"/>
    <property type="molecule type" value="Genomic_DNA"/>
</dbReference>
<name>B7IGC9_THEAB</name>
<organism evidence="2 3">
    <name type="scientific">Thermosipho africanus (strain TCF52B)</name>
    <dbReference type="NCBI Taxonomy" id="484019"/>
    <lineage>
        <taxon>Bacteria</taxon>
        <taxon>Thermotogati</taxon>
        <taxon>Thermotogota</taxon>
        <taxon>Thermotogae</taxon>
        <taxon>Thermotogales</taxon>
        <taxon>Fervidobacteriaceae</taxon>
        <taxon>Thermosipho</taxon>
    </lineage>
</organism>
<dbReference type="SUPFAM" id="SSF50199">
    <property type="entry name" value="Staphylococcal nuclease"/>
    <property type="match status" value="1"/>
</dbReference>
<evidence type="ECO:0000313" key="3">
    <source>
        <dbReference type="Proteomes" id="UP000002453"/>
    </source>
</evidence>
<feature type="domain" description="TNase-like" evidence="1">
    <location>
        <begin position="38"/>
        <end position="192"/>
    </location>
</feature>
<dbReference type="Gene3D" id="2.40.50.90">
    <property type="match status" value="1"/>
</dbReference>
<dbReference type="InterPro" id="IPR016071">
    <property type="entry name" value="Staphylococal_nuclease_OB-fold"/>
</dbReference>
<dbReference type="PROSITE" id="PS51257">
    <property type="entry name" value="PROKAR_LIPOPROTEIN"/>
    <property type="match status" value="1"/>
</dbReference>
<proteinExistence type="predicted"/>
<sequence>MDLKKLLPILLFSVLITLFSCIDIDAIDFLSPIKDDSGFVKLDVDHIVDGDTFYGYVNGEYKKVRIVGIDTPETHAGSKPIGEYGEDAKRFLENFVSKYEIYLKIVGNDEYRRTLAYVFGKNSENGYIFYEESVLMEGYARPLIYLNNDDRELTPNNDDRELTPNNDDRELTPRIVQAYYYAFENRKGIFSKWNSAKVLSSKAQITSLLEGKIVFLEGTVKDIRKNYHRDGGYTYYIDCDWFEISIRDGEYEYFFKDYNLYSIKGKKVRFYGELWFDDNKPEILLRSPNEIVVLN</sequence>
<dbReference type="HOGENOM" id="CLU_082132_0_0_0"/>
<dbReference type="KEGG" id="taf:THA_666"/>
<dbReference type="RefSeq" id="WP_012579712.1">
    <property type="nucleotide sequence ID" value="NC_011653.1"/>
</dbReference>
<dbReference type="STRING" id="484019.THA_666"/>
<accession>B7IGC9</accession>
<gene>
    <name evidence="2" type="ordered locus">THA_666</name>
</gene>